<dbReference type="AlphaFoldDB" id="A0A5C6FBR7"/>
<accession>A0A5C6FBR7</accession>
<keyword evidence="1" id="KW-0966">Cell projection</keyword>
<dbReference type="GO" id="GO:0008168">
    <property type="term" value="F:methyltransferase activity"/>
    <property type="evidence" value="ECO:0007669"/>
    <property type="project" value="UniProtKB-KW"/>
</dbReference>
<gene>
    <name evidence="1" type="ORF">Poly51_29920</name>
</gene>
<name>A0A5C6FBR7_9BACT</name>
<dbReference type="RefSeq" id="WP_186775552.1">
    <property type="nucleotide sequence ID" value="NZ_SJPW01000003.1"/>
</dbReference>
<dbReference type="Proteomes" id="UP000318288">
    <property type="component" value="Unassembled WGS sequence"/>
</dbReference>
<evidence type="ECO:0000313" key="1">
    <source>
        <dbReference type="EMBL" id="TWU57071.1"/>
    </source>
</evidence>
<evidence type="ECO:0000313" key="2">
    <source>
        <dbReference type="Proteomes" id="UP000318288"/>
    </source>
</evidence>
<protein>
    <submittedName>
        <fullName evidence="1">Flagellin N-methylase</fullName>
    </submittedName>
</protein>
<organism evidence="1 2">
    <name type="scientific">Rubripirellula tenax</name>
    <dbReference type="NCBI Taxonomy" id="2528015"/>
    <lineage>
        <taxon>Bacteria</taxon>
        <taxon>Pseudomonadati</taxon>
        <taxon>Planctomycetota</taxon>
        <taxon>Planctomycetia</taxon>
        <taxon>Pirellulales</taxon>
        <taxon>Pirellulaceae</taxon>
        <taxon>Rubripirellula</taxon>
    </lineage>
</organism>
<keyword evidence="1" id="KW-0489">Methyltransferase</keyword>
<dbReference type="EMBL" id="SJPW01000003">
    <property type="protein sequence ID" value="TWU57071.1"/>
    <property type="molecule type" value="Genomic_DNA"/>
</dbReference>
<keyword evidence="2" id="KW-1185">Reference proteome</keyword>
<keyword evidence="1" id="KW-0969">Cilium</keyword>
<keyword evidence="1" id="KW-0808">Transferase</keyword>
<sequence>MKDRTQMTRLPTVDDCEGCGVCCMHMGYPPYLRGEDGGRVEVYWTRMPPELKREWLEYVENYQVAEGELDGPCVWFDLESRRCKHHDARPSVCRDFEVGSKGCRDWRKAYEIS</sequence>
<comment type="caution">
    <text evidence="1">The sequence shown here is derived from an EMBL/GenBank/DDBJ whole genome shotgun (WGS) entry which is preliminary data.</text>
</comment>
<dbReference type="InterPro" id="IPR005358">
    <property type="entry name" value="Puta_zinc/iron-chelating_dom"/>
</dbReference>
<reference evidence="1 2" key="1">
    <citation type="submission" date="2019-02" db="EMBL/GenBank/DDBJ databases">
        <title>Deep-cultivation of Planctomycetes and their phenomic and genomic characterization uncovers novel biology.</title>
        <authorList>
            <person name="Wiegand S."/>
            <person name="Jogler M."/>
            <person name="Boedeker C."/>
            <person name="Pinto D."/>
            <person name="Vollmers J."/>
            <person name="Rivas-Marin E."/>
            <person name="Kohn T."/>
            <person name="Peeters S.H."/>
            <person name="Heuer A."/>
            <person name="Rast P."/>
            <person name="Oberbeckmann S."/>
            <person name="Bunk B."/>
            <person name="Jeske O."/>
            <person name="Meyerdierks A."/>
            <person name="Storesund J.E."/>
            <person name="Kallscheuer N."/>
            <person name="Luecker S."/>
            <person name="Lage O.M."/>
            <person name="Pohl T."/>
            <person name="Merkel B.J."/>
            <person name="Hornburger P."/>
            <person name="Mueller R.-W."/>
            <person name="Bruemmer F."/>
            <person name="Labrenz M."/>
            <person name="Spormann A.M."/>
            <person name="Op Den Camp H."/>
            <person name="Overmann J."/>
            <person name="Amann R."/>
            <person name="Jetten M.S.M."/>
            <person name="Mascher T."/>
            <person name="Medema M.H."/>
            <person name="Devos D.P."/>
            <person name="Kaster A.-K."/>
            <person name="Ovreas L."/>
            <person name="Rohde M."/>
            <person name="Galperin M.Y."/>
            <person name="Jogler C."/>
        </authorList>
    </citation>
    <scope>NUCLEOTIDE SEQUENCE [LARGE SCALE GENOMIC DNA]</scope>
    <source>
        <strain evidence="1 2">Poly51</strain>
    </source>
</reference>
<dbReference type="GO" id="GO:0032259">
    <property type="term" value="P:methylation"/>
    <property type="evidence" value="ECO:0007669"/>
    <property type="project" value="UniProtKB-KW"/>
</dbReference>
<keyword evidence="1" id="KW-0282">Flagellum</keyword>
<proteinExistence type="predicted"/>
<dbReference type="Pfam" id="PF03692">
    <property type="entry name" value="CxxCxxCC"/>
    <property type="match status" value="1"/>
</dbReference>